<dbReference type="EMBL" id="JXDI01000002">
    <property type="protein sequence ID" value="KAF2407019.1"/>
    <property type="molecule type" value="Genomic_DNA"/>
</dbReference>
<proteinExistence type="predicted"/>
<evidence type="ECO:0000313" key="1">
    <source>
        <dbReference type="EMBL" id="KAF2407019.1"/>
    </source>
</evidence>
<dbReference type="Proteomes" id="UP000182470">
    <property type="component" value="Chromosome I"/>
</dbReference>
<dbReference type="SUPFAM" id="SSF58100">
    <property type="entry name" value="Bacterial hemolysins"/>
    <property type="match status" value="1"/>
</dbReference>
<evidence type="ECO:0000313" key="4">
    <source>
        <dbReference type="Proteomes" id="UP000748067"/>
    </source>
</evidence>
<dbReference type="Gene3D" id="1.20.1170.10">
    <property type="match status" value="1"/>
</dbReference>
<keyword evidence="4" id="KW-1185">Reference proteome</keyword>
<gene>
    <name evidence="1" type="ORF">PSAN_39470</name>
    <name evidence="2" type="ORF">SAMN04490179_3393</name>
</gene>
<sequence>MTDVKFDHSVAKAKITPDDVEKVRKYVSQGLALPQDAAGVEARFTSAASGTAEISTTSILELFKQIHDHSKSWSAIETNMQKAISALSSFKMDFDNYAQPAVDEIKKMPGYKDFSQQLKDMDASLALSFKPLVENADQNSCASVAEIFGGIIESIEEKRKTVSELGAQLKLFESTLKEPISSSVGRKLKATDAVNTLKEITEINNRFAALVPLVKSAREKLDTQYSDFFWWIFNPQKIRSEEKEGFTKLKELYDENNTLVARKEKLNALSGLFEQLSSFLDSLYLVVSNAIAGVNQFENVWNTTLAHATSSKTTLEHPENWQLVGQLVIKVESVIEDWNKIKVLMDDVKKAMS</sequence>
<reference evidence="1 4" key="1">
    <citation type="submission" date="2015-01" db="EMBL/GenBank/DDBJ databases">
        <title>Genome Sequence of Pseudomonas antarctica CMS 35.</title>
        <authorList>
            <person name="Voget S."/>
            <person name="Chow J."/>
            <person name="Daniel R."/>
            <person name="Streit W."/>
        </authorList>
    </citation>
    <scope>NUCLEOTIDE SEQUENCE [LARGE SCALE GENOMIC DNA]</scope>
    <source>
        <strain evidence="1 4">CMS 35</strain>
    </source>
</reference>
<evidence type="ECO:0000313" key="2">
    <source>
        <dbReference type="EMBL" id="SDN26449.1"/>
    </source>
</evidence>
<dbReference type="AlphaFoldDB" id="A0A1G9ZYA9"/>
<accession>A0A1G9ZYA9</accession>
<dbReference type="RefSeq" id="WP_083358115.1">
    <property type="nucleotide sequence ID" value="NZ_JBLHDY010000018.1"/>
</dbReference>
<dbReference type="EMBL" id="LT629704">
    <property type="protein sequence ID" value="SDN26449.1"/>
    <property type="molecule type" value="Genomic_DNA"/>
</dbReference>
<name>A0A1G9ZYA9_9PSED</name>
<evidence type="ECO:0000313" key="3">
    <source>
        <dbReference type="Proteomes" id="UP000182470"/>
    </source>
</evidence>
<organism evidence="2 3">
    <name type="scientific">Pseudomonas antarctica</name>
    <dbReference type="NCBI Taxonomy" id="219572"/>
    <lineage>
        <taxon>Bacteria</taxon>
        <taxon>Pseudomonadati</taxon>
        <taxon>Pseudomonadota</taxon>
        <taxon>Gammaproteobacteria</taxon>
        <taxon>Pseudomonadales</taxon>
        <taxon>Pseudomonadaceae</taxon>
        <taxon>Pseudomonas</taxon>
    </lineage>
</organism>
<dbReference type="Proteomes" id="UP000748067">
    <property type="component" value="Unassembled WGS sequence"/>
</dbReference>
<dbReference type="OrthoDB" id="6985576at2"/>
<reference evidence="2 3" key="2">
    <citation type="submission" date="2016-10" db="EMBL/GenBank/DDBJ databases">
        <authorList>
            <person name="de Groot N.N."/>
        </authorList>
    </citation>
    <scope>NUCLEOTIDE SEQUENCE [LARGE SCALE GENOMIC DNA]</scope>
    <source>
        <strain evidence="2 3">BS2772</strain>
    </source>
</reference>
<protein>
    <submittedName>
        <fullName evidence="2">Uncharacterized protein</fullName>
    </submittedName>
</protein>